<dbReference type="GO" id="GO:0008893">
    <property type="term" value="F:guanosine-3',5'-bis(diphosphate) 3'-diphosphatase activity"/>
    <property type="evidence" value="ECO:0007669"/>
    <property type="project" value="TreeGrafter"/>
</dbReference>
<dbReference type="eggNOG" id="COG0317">
    <property type="taxonomic scope" value="Bacteria"/>
</dbReference>
<dbReference type="PANTHER" id="PTHR46246">
    <property type="entry name" value="GUANOSINE-3',5'-BIS(DIPHOSPHATE) 3'-PYROPHOSPHOHYDROLASE MESH1"/>
    <property type="match status" value="1"/>
</dbReference>
<dbReference type="RefSeq" id="WP_006439500.1">
    <property type="nucleotide sequence ID" value="NZ_DS995355.1"/>
</dbReference>
<keyword evidence="2" id="KW-0808">Transferase</keyword>
<dbReference type="PANTHER" id="PTHR46246:SF1">
    <property type="entry name" value="GUANOSINE-3',5'-BIS(DIPHOSPHATE) 3'-PYROPHOSPHOHYDROLASE MESH1"/>
    <property type="match status" value="1"/>
</dbReference>
<dbReference type="SUPFAM" id="SSF109604">
    <property type="entry name" value="HD-domain/PDEase-like"/>
    <property type="match status" value="1"/>
</dbReference>
<dbReference type="Proteomes" id="UP000003178">
    <property type="component" value="Unassembled WGS sequence"/>
</dbReference>
<evidence type="ECO:0000313" key="3">
    <source>
        <dbReference type="Proteomes" id="UP000003178"/>
    </source>
</evidence>
<protein>
    <submittedName>
        <fullName evidence="2">Putative GTP diphosphokinase</fullName>
    </submittedName>
</protein>
<reference evidence="2 3" key="1">
    <citation type="submission" date="2008-09" db="EMBL/GenBank/DDBJ databases">
        <authorList>
            <person name="Fulton L."/>
            <person name="Clifton S."/>
            <person name="Fulton B."/>
            <person name="Xu J."/>
            <person name="Minx P."/>
            <person name="Pepin K.H."/>
            <person name="Johnson M."/>
            <person name="Thiruvilangam P."/>
            <person name="Bhonagiri V."/>
            <person name="Nash W.E."/>
            <person name="Mardis E.R."/>
            <person name="Wilson R.K."/>
        </authorList>
    </citation>
    <scope>NUCLEOTIDE SEQUENCE [LARGE SCALE GENOMIC DNA]</scope>
    <source>
        <strain evidence="2 3">DSM 13275</strain>
    </source>
</reference>
<dbReference type="Pfam" id="PF13328">
    <property type="entry name" value="HD_4"/>
    <property type="match status" value="1"/>
</dbReference>
<accession>B6FXH2</accession>
<organism evidence="2 3">
    <name type="scientific">Peptacetobacter hiranonis (strain DSM 13275 / JCM 10541 / KCTC 15199 / TO-931)</name>
    <name type="common">Clostridium hiranonis</name>
    <dbReference type="NCBI Taxonomy" id="500633"/>
    <lineage>
        <taxon>Bacteria</taxon>
        <taxon>Bacillati</taxon>
        <taxon>Bacillota</taxon>
        <taxon>Clostridia</taxon>
        <taxon>Peptostreptococcales</taxon>
        <taxon>Peptostreptococcaceae</taxon>
        <taxon>Peptacetobacter</taxon>
    </lineage>
</organism>
<keyword evidence="3" id="KW-1185">Reference proteome</keyword>
<dbReference type="AlphaFoldDB" id="B6FXH2"/>
<evidence type="ECO:0000313" key="2">
    <source>
        <dbReference type="EMBL" id="EEA85757.1"/>
    </source>
</evidence>
<dbReference type="GO" id="GO:0016301">
    <property type="term" value="F:kinase activity"/>
    <property type="evidence" value="ECO:0007669"/>
    <property type="project" value="UniProtKB-KW"/>
</dbReference>
<sequence>MSEIKNIENTKSDFEINEESKYIKTYLFIKGYAVAKNFQQTIIALSLAKRLHEGQYRRGGDPYITHPLKVCNTLISCGIEDDTILAAALLHDVLEDCQDKLKDNREEFVTEYGLSREVLEIITILTKESGISDDELQVYFDGIKNNGKALLIKLSDRLHNSSTLYSFPYEKLVKYIDETDRFIIPIADYGNDYYPEYTNAINLLKSNIFSLNRSMRIMLEKSEHQISVLKNEIEELKLEIEKLKS</sequence>
<dbReference type="EMBL" id="ABWP01000022">
    <property type="protein sequence ID" value="EEA85757.1"/>
    <property type="molecule type" value="Genomic_DNA"/>
</dbReference>
<dbReference type="STRING" id="500633.CLOHIR_00571"/>
<name>B6FXH2_PEPHT</name>
<dbReference type="Gene3D" id="1.10.3210.10">
    <property type="entry name" value="Hypothetical protein af1432"/>
    <property type="match status" value="1"/>
</dbReference>
<keyword evidence="2" id="KW-0418">Kinase</keyword>
<proteinExistence type="predicted"/>
<evidence type="ECO:0000256" key="1">
    <source>
        <dbReference type="SAM" id="Coils"/>
    </source>
</evidence>
<keyword evidence="1" id="KW-0175">Coiled coil</keyword>
<feature type="coiled-coil region" evidence="1">
    <location>
        <begin position="212"/>
        <end position="239"/>
    </location>
</feature>
<reference evidence="2 3" key="2">
    <citation type="submission" date="2008-10" db="EMBL/GenBank/DDBJ databases">
        <title>Draft genome sequence of Clostridium hiranonis (DSM 13275).</title>
        <authorList>
            <person name="Sudarsanam P."/>
            <person name="Ley R."/>
            <person name="Guruge J."/>
            <person name="Turnbaugh P.J."/>
            <person name="Mahowald M."/>
            <person name="Liep D."/>
            <person name="Gordon J."/>
        </authorList>
    </citation>
    <scope>NUCLEOTIDE SEQUENCE [LARGE SCALE GENOMIC DNA]</scope>
    <source>
        <strain evidence="2 3">DSM 13275</strain>
    </source>
</reference>
<gene>
    <name evidence="2" type="ORF">CLOHIR_00571</name>
</gene>
<dbReference type="HOGENOM" id="CLU_1132055_0_0_9"/>
<comment type="caution">
    <text evidence="2">The sequence shown here is derived from an EMBL/GenBank/DDBJ whole genome shotgun (WGS) entry which is preliminary data.</text>
</comment>
<dbReference type="InterPro" id="IPR052194">
    <property type="entry name" value="MESH1"/>
</dbReference>
<dbReference type="OrthoDB" id="9781544at2"/>